<feature type="compositionally biased region" description="Low complexity" evidence="1">
    <location>
        <begin position="184"/>
        <end position="193"/>
    </location>
</feature>
<reference evidence="2 3" key="1">
    <citation type="submission" date="2023-08" db="EMBL/GenBank/DDBJ databases">
        <title>Black Yeasts Isolated from many extreme environments.</title>
        <authorList>
            <person name="Coleine C."/>
            <person name="Stajich J.E."/>
            <person name="Selbmann L."/>
        </authorList>
    </citation>
    <scope>NUCLEOTIDE SEQUENCE [LARGE SCALE GENOMIC DNA]</scope>
    <source>
        <strain evidence="2 3">CCFEE 5885</strain>
    </source>
</reference>
<accession>A0ABR0KNX2</accession>
<feature type="compositionally biased region" description="Polar residues" evidence="1">
    <location>
        <begin position="406"/>
        <end position="415"/>
    </location>
</feature>
<evidence type="ECO:0000313" key="3">
    <source>
        <dbReference type="Proteomes" id="UP001345013"/>
    </source>
</evidence>
<proteinExistence type="predicted"/>
<feature type="region of interest" description="Disordered" evidence="1">
    <location>
        <begin position="230"/>
        <end position="279"/>
    </location>
</feature>
<feature type="region of interest" description="Disordered" evidence="1">
    <location>
        <begin position="184"/>
        <end position="216"/>
    </location>
</feature>
<name>A0ABR0KNX2_9EURO</name>
<sequence length="480" mass="52156">MKPLQGLTAAAADPHQSSLSHVPNVTGFVSSLEAGHAFRVSVHSWEKPKASDLLLSYKPPSDRIVFETKLFIDGQLKAQRYLGEQNGWPEVIDRSGGPTTDFSKQLQFPPFHAEILQQSHWDAGDGLGRIRVVIAEGISRGAGHHRGFEKLRDIVAFSFQHAPRNILEHSGIAWPNARMFQRAATPASTAPTTDYDAHAHSPQRPNTAGAMHQSRPVHQKANLISMHSAGTWSRKPTPSEDPFIDSAQGKVLHPKKKTNTDISMTDARPSRDQSEMSGVAMQEPDFQQQVSQAAVEELIRALTPTKRNALLNALSPSKQPDQAIAGIRGGKVKPAPHNRVQSMMSFEPRLRPPSVNGSRKSSSDSRRSVSGQSTTMSWDETPTLGDLWSGNSNDDFPGLLPSIQSAEVTGKSDSGVSKRKRSLSPVTLDSTVGDTLANMKGMSTSPCKKTPSPAKRDTIEVNDGSKTVRNKQASLIEVST</sequence>
<comment type="caution">
    <text evidence="2">The sequence shown here is derived from an EMBL/GenBank/DDBJ whole genome shotgun (WGS) entry which is preliminary data.</text>
</comment>
<protein>
    <submittedName>
        <fullName evidence="2">Uncharacterized protein</fullName>
    </submittedName>
</protein>
<feature type="region of interest" description="Disordered" evidence="1">
    <location>
        <begin position="343"/>
        <end position="401"/>
    </location>
</feature>
<gene>
    <name evidence="2" type="ORF">LTR24_000469</name>
</gene>
<keyword evidence="3" id="KW-1185">Reference proteome</keyword>
<organism evidence="2 3">
    <name type="scientific">Lithohypha guttulata</name>
    <dbReference type="NCBI Taxonomy" id="1690604"/>
    <lineage>
        <taxon>Eukaryota</taxon>
        <taxon>Fungi</taxon>
        <taxon>Dikarya</taxon>
        <taxon>Ascomycota</taxon>
        <taxon>Pezizomycotina</taxon>
        <taxon>Eurotiomycetes</taxon>
        <taxon>Chaetothyriomycetidae</taxon>
        <taxon>Chaetothyriales</taxon>
        <taxon>Trichomeriaceae</taxon>
        <taxon>Lithohypha</taxon>
    </lineage>
</organism>
<evidence type="ECO:0000313" key="2">
    <source>
        <dbReference type="EMBL" id="KAK5102236.1"/>
    </source>
</evidence>
<feature type="region of interest" description="Disordered" evidence="1">
    <location>
        <begin position="406"/>
        <end position="425"/>
    </location>
</feature>
<dbReference type="EMBL" id="JAVRRG010000003">
    <property type="protein sequence ID" value="KAK5102236.1"/>
    <property type="molecule type" value="Genomic_DNA"/>
</dbReference>
<feature type="region of interest" description="Disordered" evidence="1">
    <location>
        <begin position="437"/>
        <end position="459"/>
    </location>
</feature>
<dbReference type="Proteomes" id="UP001345013">
    <property type="component" value="Unassembled WGS sequence"/>
</dbReference>
<evidence type="ECO:0000256" key="1">
    <source>
        <dbReference type="SAM" id="MobiDB-lite"/>
    </source>
</evidence>